<evidence type="ECO:0000256" key="1">
    <source>
        <dbReference type="SAM" id="MobiDB-lite"/>
    </source>
</evidence>
<name>A0A9P6LY65_MORAP</name>
<feature type="region of interest" description="Disordered" evidence="1">
    <location>
        <begin position="33"/>
        <end position="91"/>
    </location>
</feature>
<evidence type="ECO:0000313" key="2">
    <source>
        <dbReference type="EMBL" id="KAF9950491.1"/>
    </source>
</evidence>
<comment type="caution">
    <text evidence="2">The sequence shown here is derived from an EMBL/GenBank/DDBJ whole genome shotgun (WGS) entry which is preliminary data.</text>
</comment>
<keyword evidence="3" id="KW-1185">Reference proteome</keyword>
<feature type="compositionally biased region" description="Polar residues" evidence="1">
    <location>
        <begin position="72"/>
        <end position="81"/>
    </location>
</feature>
<protein>
    <submittedName>
        <fullName evidence="2">Uncharacterized protein</fullName>
    </submittedName>
</protein>
<proteinExistence type="predicted"/>
<accession>A0A9P6LY65</accession>
<evidence type="ECO:0000313" key="3">
    <source>
        <dbReference type="Proteomes" id="UP000738359"/>
    </source>
</evidence>
<feature type="compositionally biased region" description="Low complexity" evidence="1">
    <location>
        <begin position="50"/>
        <end position="71"/>
    </location>
</feature>
<dbReference type="EMBL" id="JAAAHY010001297">
    <property type="protein sequence ID" value="KAF9950491.1"/>
    <property type="molecule type" value="Genomic_DNA"/>
</dbReference>
<reference evidence="2" key="1">
    <citation type="journal article" date="2020" name="Fungal Divers.">
        <title>Resolving the Mortierellaceae phylogeny through synthesis of multi-gene phylogenetics and phylogenomics.</title>
        <authorList>
            <person name="Vandepol N."/>
            <person name="Liber J."/>
            <person name="Desiro A."/>
            <person name="Na H."/>
            <person name="Kennedy M."/>
            <person name="Barry K."/>
            <person name="Grigoriev I.V."/>
            <person name="Miller A.N."/>
            <person name="O'Donnell K."/>
            <person name="Stajich J.E."/>
            <person name="Bonito G."/>
        </authorList>
    </citation>
    <scope>NUCLEOTIDE SEQUENCE</scope>
    <source>
        <strain evidence="2">CK1249</strain>
    </source>
</reference>
<dbReference type="AlphaFoldDB" id="A0A9P6LY65"/>
<dbReference type="OrthoDB" id="2419999at2759"/>
<sequence length="602" mass="66500">MVDDDLSNILPLRIEPYPGEVLSLVVDDALPQRVSEPTGSSSAFGGIAPLTGSRPASASSSGLSSTVSGPSQNETSLNSREGSGGGYESASRAEFSTISNITLSVPNPSPVSNISISTAGGSNPTQTLYLSATATGTDPIGDTLDVSRQSTTGEDDTTIAHEADQASMDIDARVKRYTKYLRESEWHEAPSPRLFIVLPVSTASKGYIFYWLCEDFSCGELIPHLTHEPGIELNSPDQFFSTYGEILQFGLHLFKSTKGIIIDGDERWYNQGIRFLGRELSWTCEQVELSIDSMIKLLQVRLFSRGGPPQTRSEALPQFKDDLYGIQSFLSKRQFSSGMSKEEHHGLFRLVGKEGNIQWVCSTHFYTQRSCNFDPPFIQRVLRDYGSYDVQRGLIAARVHSKAAANAMSSIYDAVIRGLNCVSEFSLHLAWEATDPDLDELCCAVAGFNLVSVVVTSTDLRKRQSAIAKPIKHIFERNRIQSFGLGSFCESQRVFDSLLLAKRSSKLRSLRLALNTKGWDSRAIKEHVDRVIGKLPLLDDLEVMWDELEQVPHLESSLRSFAAGVQRPLSVTMKGQTQEVTLYANVFVPLRTPSSLRWSPVY</sequence>
<organism evidence="2 3">
    <name type="scientific">Mortierella alpina</name>
    <name type="common">Oleaginous fungus</name>
    <name type="synonym">Mortierella renispora</name>
    <dbReference type="NCBI Taxonomy" id="64518"/>
    <lineage>
        <taxon>Eukaryota</taxon>
        <taxon>Fungi</taxon>
        <taxon>Fungi incertae sedis</taxon>
        <taxon>Mucoromycota</taxon>
        <taxon>Mortierellomycotina</taxon>
        <taxon>Mortierellomycetes</taxon>
        <taxon>Mortierellales</taxon>
        <taxon>Mortierellaceae</taxon>
        <taxon>Mortierella</taxon>
    </lineage>
</organism>
<dbReference type="Proteomes" id="UP000738359">
    <property type="component" value="Unassembled WGS sequence"/>
</dbReference>
<gene>
    <name evidence="2" type="ORF">BGZ70_001339</name>
</gene>